<dbReference type="InterPro" id="IPR037445">
    <property type="entry name" value="MAGE"/>
</dbReference>
<dbReference type="OrthoDB" id="205198at2759"/>
<dbReference type="Gene3D" id="1.10.10.1200">
    <property type="entry name" value="MAGE homology domain, winged helix WH1 motif"/>
    <property type="match status" value="1"/>
</dbReference>
<accession>A0A8B7B6P0</accession>
<gene>
    <name evidence="2" type="primary">LOC103210287</name>
</gene>
<protein>
    <submittedName>
        <fullName evidence="2">Melanoma-associated antigen B4-like</fullName>
    </submittedName>
</protein>
<dbReference type="FunFam" id="1.10.10.1200:FF:000007">
    <property type="entry name" value="Melanoma-associated antigen C2"/>
    <property type="match status" value="1"/>
</dbReference>
<dbReference type="Gene3D" id="1.10.10.1210">
    <property type="entry name" value="MAGE homology domain, winged helix WH2 motif"/>
    <property type="match status" value="1"/>
</dbReference>
<dbReference type="Pfam" id="PF01454">
    <property type="entry name" value="MAGE"/>
    <property type="match status" value="1"/>
</dbReference>
<evidence type="ECO:0000313" key="2">
    <source>
        <dbReference type="RefSeq" id="XP_007954401.2"/>
    </source>
</evidence>
<dbReference type="GO" id="GO:0000122">
    <property type="term" value="P:negative regulation of transcription by RNA polymerase II"/>
    <property type="evidence" value="ECO:0007669"/>
    <property type="project" value="TreeGrafter"/>
</dbReference>
<dbReference type="SMART" id="SM01392">
    <property type="entry name" value="MAGE_N"/>
    <property type="match status" value="1"/>
</dbReference>
<sequence>MPRGHKSKLRAREKRHQARLKAQLEARGDDHGLEGAQDTAAEEEGSPHSSSPFGSSSQSSSAAGFPQGPEIVPSTTTDADGVSCTTAAEGAEGQVELNASSSVAPPPTEKSHRDPLSRSVLRLLQFLLQEYKNRELILKAEMMKVINKKFKGQFPEILRRACEHIEVVFGLSLKEIDSKGQFYAIVSNLEISQEENLFGVRAYPRNGLLTPLLALIYMNGNRVTEEKIWEFLNVLDIYDGKWHLVFGDPRKLITKDLVQEKYLEYQQVPNSDPPRYEFLWGPEAPSQCQQNKILESLAKVTDVEPSAFQALYEEIWRDKE</sequence>
<dbReference type="PANTHER" id="PTHR11736:SF164">
    <property type="entry name" value="MELANOMA-ASSOCIATED ANTIGEN B1"/>
    <property type="match status" value="1"/>
</dbReference>
<dbReference type="GeneID" id="103210287"/>
<dbReference type="PANTHER" id="PTHR11736">
    <property type="entry name" value="MELANOMA-ASSOCIATED ANTIGEN MAGE ANTIGEN"/>
    <property type="match status" value="1"/>
</dbReference>
<dbReference type="Proteomes" id="UP000694850">
    <property type="component" value="Unplaced"/>
</dbReference>
<evidence type="ECO:0000313" key="1">
    <source>
        <dbReference type="Proteomes" id="UP000694850"/>
    </source>
</evidence>
<dbReference type="SMART" id="SM01373">
    <property type="entry name" value="MAGE"/>
    <property type="match status" value="1"/>
</dbReference>
<organism evidence="1 2">
    <name type="scientific">Orycteropus afer afer</name>
    <dbReference type="NCBI Taxonomy" id="1230840"/>
    <lineage>
        <taxon>Eukaryota</taxon>
        <taxon>Metazoa</taxon>
        <taxon>Chordata</taxon>
        <taxon>Craniata</taxon>
        <taxon>Vertebrata</taxon>
        <taxon>Euteleostomi</taxon>
        <taxon>Mammalia</taxon>
        <taxon>Eutheria</taxon>
        <taxon>Afrotheria</taxon>
        <taxon>Tubulidentata</taxon>
        <taxon>Orycteropodidae</taxon>
        <taxon>Orycteropus</taxon>
    </lineage>
</organism>
<dbReference type="AlphaFoldDB" id="A0A8B7B6P0"/>
<dbReference type="GO" id="GO:0005634">
    <property type="term" value="C:nucleus"/>
    <property type="evidence" value="ECO:0007669"/>
    <property type="project" value="TreeGrafter"/>
</dbReference>
<dbReference type="InterPro" id="IPR002190">
    <property type="entry name" value="MHD_dom"/>
</dbReference>
<dbReference type="RefSeq" id="XP_007954401.2">
    <property type="nucleotide sequence ID" value="XM_007956210.2"/>
</dbReference>
<dbReference type="InterPro" id="IPR041898">
    <property type="entry name" value="MAGE_WH1"/>
</dbReference>
<dbReference type="InterPro" id="IPR021072">
    <property type="entry name" value="MAGE_N"/>
</dbReference>
<proteinExistence type="predicted"/>
<dbReference type="PROSITE" id="PS50838">
    <property type="entry name" value="MAGE"/>
    <property type="match status" value="1"/>
</dbReference>
<keyword evidence="1" id="KW-1185">Reference proteome</keyword>
<dbReference type="Pfam" id="PF12440">
    <property type="entry name" value="MAGE_N"/>
    <property type="match status" value="1"/>
</dbReference>
<name>A0A8B7B6P0_ORYAF</name>
<dbReference type="FunFam" id="1.10.10.1210:FF:000001">
    <property type="entry name" value="melanoma-associated antigen D1"/>
    <property type="match status" value="1"/>
</dbReference>
<dbReference type="InterPro" id="IPR041899">
    <property type="entry name" value="MAGE_WH2"/>
</dbReference>
<reference evidence="2" key="1">
    <citation type="submission" date="2025-08" db="UniProtKB">
        <authorList>
            <consortium name="RefSeq"/>
        </authorList>
    </citation>
    <scope>IDENTIFICATION</scope>
</reference>